<reference evidence="7 8" key="1">
    <citation type="submission" date="2018-03" db="EMBL/GenBank/DDBJ databases">
        <title>Massilia armeniaca sp. nov., isolated from desert soil.</title>
        <authorList>
            <person name="Huang H."/>
            <person name="Ren M."/>
        </authorList>
    </citation>
    <scope>NUCLEOTIDE SEQUENCE [LARGE SCALE GENOMIC DNA]</scope>
    <source>
        <strain evidence="7 8">ZMN-3</strain>
    </source>
</reference>
<evidence type="ECO:0000256" key="3">
    <source>
        <dbReference type="ARBA" id="ARBA00022692"/>
    </source>
</evidence>
<dbReference type="KEGG" id="masz:C9I28_15355"/>
<feature type="transmembrane region" description="Helical" evidence="6">
    <location>
        <begin position="113"/>
        <end position="138"/>
    </location>
</feature>
<evidence type="ECO:0000313" key="8">
    <source>
        <dbReference type="Proteomes" id="UP000240505"/>
    </source>
</evidence>
<accession>A0A2R4CBK8</accession>
<feature type="transmembrane region" description="Helical" evidence="6">
    <location>
        <begin position="184"/>
        <end position="205"/>
    </location>
</feature>
<evidence type="ECO:0000256" key="6">
    <source>
        <dbReference type="SAM" id="Phobius"/>
    </source>
</evidence>
<dbReference type="PANTHER" id="PTHR30086">
    <property type="entry name" value="ARGININE EXPORTER PROTEIN ARGO"/>
    <property type="match status" value="1"/>
</dbReference>
<dbReference type="EMBL" id="CP028324">
    <property type="protein sequence ID" value="AVR96888.1"/>
    <property type="molecule type" value="Genomic_DNA"/>
</dbReference>
<comment type="subcellular location">
    <subcellularLocation>
        <location evidence="1">Cell membrane</location>
        <topology evidence="1">Multi-pass membrane protein</topology>
    </subcellularLocation>
</comment>
<dbReference type="GO" id="GO:0015171">
    <property type="term" value="F:amino acid transmembrane transporter activity"/>
    <property type="evidence" value="ECO:0007669"/>
    <property type="project" value="TreeGrafter"/>
</dbReference>
<dbReference type="GO" id="GO:0005886">
    <property type="term" value="C:plasma membrane"/>
    <property type="evidence" value="ECO:0007669"/>
    <property type="project" value="UniProtKB-SubCell"/>
</dbReference>
<dbReference type="RefSeq" id="WP_107142237.1">
    <property type="nucleotide sequence ID" value="NZ_CP028324.1"/>
</dbReference>
<dbReference type="PANTHER" id="PTHR30086:SF20">
    <property type="entry name" value="ARGININE EXPORTER PROTEIN ARGO-RELATED"/>
    <property type="match status" value="1"/>
</dbReference>
<evidence type="ECO:0000256" key="2">
    <source>
        <dbReference type="ARBA" id="ARBA00022475"/>
    </source>
</evidence>
<evidence type="ECO:0000256" key="5">
    <source>
        <dbReference type="ARBA" id="ARBA00023136"/>
    </source>
</evidence>
<name>A0A2R4CBK8_9BURK</name>
<feature type="transmembrane region" description="Helical" evidence="6">
    <location>
        <begin position="38"/>
        <end position="63"/>
    </location>
</feature>
<dbReference type="Pfam" id="PF01810">
    <property type="entry name" value="LysE"/>
    <property type="match status" value="1"/>
</dbReference>
<evidence type="ECO:0000313" key="7">
    <source>
        <dbReference type="EMBL" id="AVR96888.1"/>
    </source>
</evidence>
<feature type="transmembrane region" description="Helical" evidence="6">
    <location>
        <begin position="69"/>
        <end position="92"/>
    </location>
</feature>
<keyword evidence="4 6" id="KW-1133">Transmembrane helix</keyword>
<protein>
    <submittedName>
        <fullName evidence="7">Amino acid transporter</fullName>
    </submittedName>
</protein>
<dbReference type="Proteomes" id="UP000240505">
    <property type="component" value="Chromosome"/>
</dbReference>
<keyword evidence="3 6" id="KW-0812">Transmembrane</keyword>
<feature type="transmembrane region" description="Helical" evidence="6">
    <location>
        <begin position="150"/>
        <end position="172"/>
    </location>
</feature>
<dbReference type="AlphaFoldDB" id="A0A2R4CBK8"/>
<gene>
    <name evidence="7" type="ORF">C9I28_15355</name>
</gene>
<keyword evidence="8" id="KW-1185">Reference proteome</keyword>
<feature type="transmembrane region" description="Helical" evidence="6">
    <location>
        <begin position="6"/>
        <end position="26"/>
    </location>
</feature>
<dbReference type="OrthoDB" id="5638726at2"/>
<proteinExistence type="predicted"/>
<organism evidence="7 8">
    <name type="scientific">Pseudoduganella armeniaca</name>
    <dbReference type="NCBI Taxonomy" id="2072590"/>
    <lineage>
        <taxon>Bacteria</taxon>
        <taxon>Pseudomonadati</taxon>
        <taxon>Pseudomonadota</taxon>
        <taxon>Betaproteobacteria</taxon>
        <taxon>Burkholderiales</taxon>
        <taxon>Oxalobacteraceae</taxon>
        <taxon>Telluria group</taxon>
        <taxon>Pseudoduganella</taxon>
    </lineage>
</organism>
<keyword evidence="5 6" id="KW-0472">Membrane</keyword>
<evidence type="ECO:0000256" key="1">
    <source>
        <dbReference type="ARBA" id="ARBA00004651"/>
    </source>
</evidence>
<evidence type="ECO:0000256" key="4">
    <source>
        <dbReference type="ARBA" id="ARBA00022989"/>
    </source>
</evidence>
<keyword evidence="2" id="KW-1003">Cell membrane</keyword>
<dbReference type="InterPro" id="IPR001123">
    <property type="entry name" value="LeuE-type"/>
</dbReference>
<sequence>MLSASGYLQGLTLGMGLIIAIGPKDAYVIRQSLLGRHLLVMMGICVGADIVLIALGTLGLGTVVARHEWVMQAAAIGGALFLCWHGLAALRSALGEIAVPDLSSGVDVSLRQVINATCVMSFLNPLALLDSGLLIGVISGTKPEHERLGFAVGAISASVIWFGLLIGGARMIAPLFRMPVMWKVLDLTIAAIMFVMAVVTVRSVLGVAPVSG</sequence>